<reference evidence="2" key="1">
    <citation type="submission" date="2016-10" db="EMBL/GenBank/DDBJ databases">
        <authorList>
            <person name="Varghese N."/>
            <person name="Submissions S."/>
        </authorList>
    </citation>
    <scope>NUCLEOTIDE SEQUENCE [LARGE SCALE GENOMIC DNA]</scope>
    <source>
        <strain evidence="2">CGMCC 1.9108</strain>
    </source>
</reference>
<evidence type="ECO:0000313" key="2">
    <source>
        <dbReference type="Proteomes" id="UP000199628"/>
    </source>
</evidence>
<evidence type="ECO:0000313" key="1">
    <source>
        <dbReference type="EMBL" id="SDC00654.1"/>
    </source>
</evidence>
<dbReference type="AlphaFoldDB" id="A0A1G6I2E6"/>
<name>A0A1G6I2E6_9RHOB</name>
<keyword evidence="2" id="KW-1185">Reference proteome</keyword>
<organism evidence="1 2">
    <name type="scientific">Ruegeria marina</name>
    <dbReference type="NCBI Taxonomy" id="639004"/>
    <lineage>
        <taxon>Bacteria</taxon>
        <taxon>Pseudomonadati</taxon>
        <taxon>Pseudomonadota</taxon>
        <taxon>Alphaproteobacteria</taxon>
        <taxon>Rhodobacterales</taxon>
        <taxon>Roseobacteraceae</taxon>
        <taxon>Ruegeria</taxon>
    </lineage>
</organism>
<dbReference type="Proteomes" id="UP000199628">
    <property type="component" value="Unassembled WGS sequence"/>
</dbReference>
<sequence>MSLLGAMTHTEVRFTLPVSGLLDIARARLARQTQYARALDKGGKRAEGLAAWFDQASACITALARPEAFFMPVTTTMTDRGVLLADRVLLEGIVDANDLQRGATITAYLLTLNYTQAQAFDWLGKDYGAHHVQSDLGGEVLFALGRDAHRYLRNNAATGRTRRIPVLASEQCGVRRSWDPARVQALLSVFDNANPGFKVTDTGCFQPLNSLLGLALHLPDD</sequence>
<proteinExistence type="predicted"/>
<gene>
    <name evidence="1" type="ORF">SAMN04488239_1017</name>
</gene>
<dbReference type="EMBL" id="FMZV01000001">
    <property type="protein sequence ID" value="SDC00654.1"/>
    <property type="molecule type" value="Genomic_DNA"/>
</dbReference>
<dbReference type="STRING" id="639004.SAMN04488239_1017"/>
<accession>A0A1G6I2E6</accession>
<protein>
    <submittedName>
        <fullName evidence="1">Uncharacterized protein</fullName>
    </submittedName>
</protein>